<dbReference type="GO" id="GO:0003735">
    <property type="term" value="F:structural constituent of ribosome"/>
    <property type="evidence" value="ECO:0007669"/>
    <property type="project" value="InterPro"/>
</dbReference>
<evidence type="ECO:0000313" key="9">
    <source>
        <dbReference type="Proteomes" id="UP000887575"/>
    </source>
</evidence>
<evidence type="ECO:0000256" key="2">
    <source>
        <dbReference type="ARBA" id="ARBA00006242"/>
    </source>
</evidence>
<protein>
    <recommendedName>
        <fullName evidence="7">Small ribosomal subunit protein uS2m</fullName>
    </recommendedName>
    <alternativeName>
        <fullName evidence="8">28S ribosomal protein S2, mitochondrial</fullName>
    </alternativeName>
</protein>
<dbReference type="CDD" id="cd01425">
    <property type="entry name" value="RPS2"/>
    <property type="match status" value="1"/>
</dbReference>
<dbReference type="WBParaSite" id="MBELARI_LOCUS9268">
    <property type="protein sequence ID" value="MBELARI_LOCUS9268"/>
    <property type="gene ID" value="MBELARI_LOCUS9268"/>
</dbReference>
<proteinExistence type="inferred from homology"/>
<keyword evidence="5" id="KW-0687">Ribonucleoprotein</keyword>
<dbReference type="FunFam" id="3.40.50.10490:FF:000026">
    <property type="entry name" value="28S ribosomal protein S2, mitochondrial"/>
    <property type="match status" value="1"/>
</dbReference>
<dbReference type="InterPro" id="IPR001865">
    <property type="entry name" value="Ribosomal_uS2"/>
</dbReference>
<dbReference type="InterPro" id="IPR023591">
    <property type="entry name" value="Ribosomal_uS2_flav_dom_sf"/>
</dbReference>
<dbReference type="PANTHER" id="PTHR12534">
    <property type="entry name" value="30S RIBOSOMAL PROTEIN S2 PROKARYOTIC AND ORGANELLAR"/>
    <property type="match status" value="1"/>
</dbReference>
<reference evidence="10" key="1">
    <citation type="submission" date="2024-02" db="UniProtKB">
        <authorList>
            <consortium name="WormBaseParasite"/>
        </authorList>
    </citation>
    <scope>IDENTIFICATION</scope>
</reference>
<evidence type="ECO:0000256" key="5">
    <source>
        <dbReference type="ARBA" id="ARBA00023274"/>
    </source>
</evidence>
<dbReference type="Pfam" id="PF00318">
    <property type="entry name" value="Ribosomal_S2"/>
    <property type="match status" value="2"/>
</dbReference>
<dbReference type="PANTHER" id="PTHR12534:SF0">
    <property type="entry name" value="SMALL RIBOSOMAL SUBUNIT PROTEIN US2M"/>
    <property type="match status" value="1"/>
</dbReference>
<evidence type="ECO:0000256" key="1">
    <source>
        <dbReference type="ARBA" id="ARBA00004173"/>
    </source>
</evidence>
<dbReference type="AlphaFoldDB" id="A0AAF3FPZ7"/>
<organism evidence="9 10">
    <name type="scientific">Mesorhabditis belari</name>
    <dbReference type="NCBI Taxonomy" id="2138241"/>
    <lineage>
        <taxon>Eukaryota</taxon>
        <taxon>Metazoa</taxon>
        <taxon>Ecdysozoa</taxon>
        <taxon>Nematoda</taxon>
        <taxon>Chromadorea</taxon>
        <taxon>Rhabditida</taxon>
        <taxon>Rhabditina</taxon>
        <taxon>Rhabditomorpha</taxon>
        <taxon>Rhabditoidea</taxon>
        <taxon>Rhabditidae</taxon>
        <taxon>Mesorhabditinae</taxon>
        <taxon>Mesorhabditis</taxon>
    </lineage>
</organism>
<dbReference type="GO" id="GO:0005763">
    <property type="term" value="C:mitochondrial small ribosomal subunit"/>
    <property type="evidence" value="ECO:0007669"/>
    <property type="project" value="UniProtKB-ARBA"/>
</dbReference>
<evidence type="ECO:0000256" key="8">
    <source>
        <dbReference type="ARBA" id="ARBA00083109"/>
    </source>
</evidence>
<dbReference type="InterPro" id="IPR005706">
    <property type="entry name" value="Ribosomal_uS2_bac/mit/plastid"/>
</dbReference>
<dbReference type="HAMAP" id="MF_00291_B">
    <property type="entry name" value="Ribosomal_uS2_B"/>
    <property type="match status" value="1"/>
</dbReference>
<keyword evidence="9" id="KW-1185">Reference proteome</keyword>
<evidence type="ECO:0000256" key="3">
    <source>
        <dbReference type="ARBA" id="ARBA00022980"/>
    </source>
</evidence>
<name>A0AAF3FPZ7_9BILA</name>
<dbReference type="GO" id="GO:0006412">
    <property type="term" value="P:translation"/>
    <property type="evidence" value="ECO:0007669"/>
    <property type="project" value="InterPro"/>
</dbReference>
<evidence type="ECO:0000256" key="7">
    <source>
        <dbReference type="ARBA" id="ARBA00071390"/>
    </source>
</evidence>
<dbReference type="Gene3D" id="3.40.50.10490">
    <property type="entry name" value="Glucose-6-phosphate isomerase like protein, domain 1"/>
    <property type="match status" value="1"/>
</dbReference>
<dbReference type="InterPro" id="IPR018130">
    <property type="entry name" value="Ribosomal_uS2_CS"/>
</dbReference>
<keyword evidence="3" id="KW-0689">Ribosomal protein</keyword>
<evidence type="ECO:0000256" key="6">
    <source>
        <dbReference type="ARBA" id="ARBA00059792"/>
    </source>
</evidence>
<dbReference type="SUPFAM" id="SSF52313">
    <property type="entry name" value="Ribosomal protein S2"/>
    <property type="match status" value="1"/>
</dbReference>
<dbReference type="Proteomes" id="UP000887575">
    <property type="component" value="Unassembled WGS sequence"/>
</dbReference>
<sequence>MRRVFTSPAFPSHRSLFLSRQKATTSASNTLQQHQQSTSSIPAPSIHRDIKVPSISALEKASTQSTSLKPYVSEELQADDYFNLESLVNVKEMFDARLHLGHKIGTLNDNMKWALYGERLGICIFDLDVTKKFIVRALNFVAHVAARGGIILFVTTNRESMLNVEKTAKELGEYSHCRRWQEGTLTNSAQLVGATIRLPDTIIFLSTLTSLNEPHPAIIEAAKLTIPTVGVVDSNTDPAYLTYLIPANDDTPQSAEYLLRLFKEAITRGKAYRKKQQQLEF</sequence>
<keyword evidence="4" id="KW-0496">Mitochondrion</keyword>
<dbReference type="PROSITE" id="PS00962">
    <property type="entry name" value="RIBOSOMAL_S2_1"/>
    <property type="match status" value="1"/>
</dbReference>
<accession>A0AAF3FPZ7</accession>
<dbReference type="PRINTS" id="PR00395">
    <property type="entry name" value="RIBOSOMALS2"/>
</dbReference>
<comment type="subcellular location">
    <subcellularLocation>
        <location evidence="1">Mitochondrion</location>
    </subcellularLocation>
</comment>
<evidence type="ECO:0000256" key="4">
    <source>
        <dbReference type="ARBA" id="ARBA00023128"/>
    </source>
</evidence>
<comment type="function">
    <text evidence="6">Required for mitoribosome formation and stability, and mitochondrial translation.</text>
</comment>
<dbReference type="GO" id="GO:0005743">
    <property type="term" value="C:mitochondrial inner membrane"/>
    <property type="evidence" value="ECO:0007669"/>
    <property type="project" value="UniProtKB-ARBA"/>
</dbReference>
<evidence type="ECO:0000313" key="10">
    <source>
        <dbReference type="WBParaSite" id="MBELARI_LOCUS9268"/>
    </source>
</evidence>
<comment type="similarity">
    <text evidence="2">Belongs to the universal ribosomal protein uS2 family.</text>
</comment>